<gene>
    <name evidence="1" type="ORF">SCF082_LOCUS12543</name>
</gene>
<dbReference type="Proteomes" id="UP001642464">
    <property type="component" value="Unassembled WGS sequence"/>
</dbReference>
<organism evidence="1 2">
    <name type="scientific">Durusdinium trenchii</name>
    <dbReference type="NCBI Taxonomy" id="1381693"/>
    <lineage>
        <taxon>Eukaryota</taxon>
        <taxon>Sar</taxon>
        <taxon>Alveolata</taxon>
        <taxon>Dinophyceae</taxon>
        <taxon>Suessiales</taxon>
        <taxon>Symbiodiniaceae</taxon>
        <taxon>Durusdinium</taxon>
    </lineage>
</organism>
<accession>A0ABP0JL01</accession>
<sequence>MKRSWSDTAFEEGEAGNDRILEQFERELVSILQRSSRGLADAEVLGNAIDLAGA</sequence>
<dbReference type="EMBL" id="CAXAMM010007668">
    <property type="protein sequence ID" value="CAK9014946.1"/>
    <property type="molecule type" value="Genomic_DNA"/>
</dbReference>
<keyword evidence="2" id="KW-1185">Reference proteome</keyword>
<reference evidence="1 2" key="1">
    <citation type="submission" date="2024-02" db="EMBL/GenBank/DDBJ databases">
        <authorList>
            <person name="Chen Y."/>
            <person name="Shah S."/>
            <person name="Dougan E. K."/>
            <person name="Thang M."/>
            <person name="Chan C."/>
        </authorList>
    </citation>
    <scope>NUCLEOTIDE SEQUENCE [LARGE SCALE GENOMIC DNA]</scope>
</reference>
<evidence type="ECO:0000313" key="1">
    <source>
        <dbReference type="EMBL" id="CAK9014946.1"/>
    </source>
</evidence>
<proteinExistence type="predicted"/>
<protein>
    <submittedName>
        <fullName evidence="1">Uncharacterized protein</fullName>
    </submittedName>
</protein>
<name>A0ABP0JL01_9DINO</name>
<evidence type="ECO:0000313" key="2">
    <source>
        <dbReference type="Proteomes" id="UP001642464"/>
    </source>
</evidence>
<comment type="caution">
    <text evidence="1">The sequence shown here is derived from an EMBL/GenBank/DDBJ whole genome shotgun (WGS) entry which is preliminary data.</text>
</comment>